<dbReference type="InterPro" id="IPR058533">
    <property type="entry name" value="Cation_efflux_TM"/>
</dbReference>
<dbReference type="InterPro" id="IPR027469">
    <property type="entry name" value="Cation_efflux_TMD_sf"/>
</dbReference>
<dbReference type="AlphaFoldDB" id="A0A923IZT6"/>
<dbReference type="EMBL" id="JACHMK010000001">
    <property type="protein sequence ID" value="MBB6335104.1"/>
    <property type="molecule type" value="Genomic_DNA"/>
</dbReference>
<evidence type="ECO:0000259" key="6">
    <source>
        <dbReference type="Pfam" id="PF01545"/>
    </source>
</evidence>
<keyword evidence="4 5" id="KW-0472">Membrane</keyword>
<feature type="transmembrane region" description="Helical" evidence="5">
    <location>
        <begin position="95"/>
        <end position="115"/>
    </location>
</feature>
<evidence type="ECO:0000256" key="2">
    <source>
        <dbReference type="ARBA" id="ARBA00022692"/>
    </source>
</evidence>
<evidence type="ECO:0000313" key="8">
    <source>
        <dbReference type="Proteomes" id="UP000617426"/>
    </source>
</evidence>
<dbReference type="GO" id="GO:0008324">
    <property type="term" value="F:monoatomic cation transmembrane transporter activity"/>
    <property type="evidence" value="ECO:0007669"/>
    <property type="project" value="InterPro"/>
</dbReference>
<evidence type="ECO:0000313" key="7">
    <source>
        <dbReference type="EMBL" id="MBB6335104.1"/>
    </source>
</evidence>
<keyword evidence="8" id="KW-1185">Reference proteome</keyword>
<dbReference type="RefSeq" id="WP_184453283.1">
    <property type="nucleotide sequence ID" value="NZ_JACHMK010000001.1"/>
</dbReference>
<comment type="caution">
    <text evidence="7">The sequence shown here is derived from an EMBL/GenBank/DDBJ whole genome shotgun (WGS) entry which is preliminary data.</text>
</comment>
<dbReference type="SUPFAM" id="SSF161111">
    <property type="entry name" value="Cation efflux protein transmembrane domain-like"/>
    <property type="match status" value="1"/>
</dbReference>
<dbReference type="Proteomes" id="UP000617426">
    <property type="component" value="Unassembled WGS sequence"/>
</dbReference>
<feature type="domain" description="Cation efflux protein transmembrane" evidence="6">
    <location>
        <begin position="6"/>
        <end position="173"/>
    </location>
</feature>
<evidence type="ECO:0000256" key="1">
    <source>
        <dbReference type="ARBA" id="ARBA00004141"/>
    </source>
</evidence>
<feature type="transmembrane region" description="Helical" evidence="5">
    <location>
        <begin position="64"/>
        <end position="83"/>
    </location>
</feature>
<dbReference type="Gene3D" id="1.20.1510.10">
    <property type="entry name" value="Cation efflux protein transmembrane domain"/>
    <property type="match status" value="1"/>
</dbReference>
<feature type="transmembrane region" description="Helical" evidence="5">
    <location>
        <begin position="42"/>
        <end position="57"/>
    </location>
</feature>
<proteinExistence type="predicted"/>
<reference evidence="7" key="1">
    <citation type="submission" date="2020-08" db="EMBL/GenBank/DDBJ databases">
        <title>Sequencing the genomes of 1000 actinobacteria strains.</title>
        <authorList>
            <person name="Klenk H.-P."/>
        </authorList>
    </citation>
    <scope>NUCLEOTIDE SEQUENCE</scope>
    <source>
        <strain evidence="7">DSM 10695</strain>
    </source>
</reference>
<keyword evidence="2 5" id="KW-0812">Transmembrane</keyword>
<evidence type="ECO:0000256" key="4">
    <source>
        <dbReference type="ARBA" id="ARBA00023136"/>
    </source>
</evidence>
<accession>A0A923IZT6</accession>
<gene>
    <name evidence="7" type="ORF">HD592_001669</name>
</gene>
<evidence type="ECO:0000256" key="5">
    <source>
        <dbReference type="SAM" id="Phobius"/>
    </source>
</evidence>
<evidence type="ECO:0000256" key="3">
    <source>
        <dbReference type="ARBA" id="ARBA00022989"/>
    </source>
</evidence>
<feature type="transmembrane region" description="Helical" evidence="5">
    <location>
        <begin position="136"/>
        <end position="156"/>
    </location>
</feature>
<dbReference type="Pfam" id="PF01545">
    <property type="entry name" value="Cation_efflux"/>
    <property type="match status" value="1"/>
</dbReference>
<name>A0A923IZT6_9ACTO</name>
<organism evidence="7 8">
    <name type="scientific">Schaalia hyovaginalis</name>
    <dbReference type="NCBI Taxonomy" id="29316"/>
    <lineage>
        <taxon>Bacteria</taxon>
        <taxon>Bacillati</taxon>
        <taxon>Actinomycetota</taxon>
        <taxon>Actinomycetes</taxon>
        <taxon>Actinomycetales</taxon>
        <taxon>Actinomycetaceae</taxon>
        <taxon>Schaalia</taxon>
    </lineage>
</organism>
<dbReference type="GO" id="GO:0016020">
    <property type="term" value="C:membrane"/>
    <property type="evidence" value="ECO:0007669"/>
    <property type="project" value="UniProtKB-SubCell"/>
</dbReference>
<keyword evidence="3 5" id="KW-1133">Transmembrane helix</keyword>
<comment type="subcellular location">
    <subcellularLocation>
        <location evidence="1">Membrane</location>
        <topology evidence="1">Multi-pass membrane protein</topology>
    </subcellularLocation>
</comment>
<sequence length="197" mass="20668">MRRIIAIVALLNLAGMVMEILVGSLIGSASLFADAADFLEDFLINGLVLAALGWSVASRRRASVWLAGLILIPALAALGTAIWKVISGVPPEPFTLSITAAIALGINLACALLLMSLRQAGSALVRGAWLAARNDVLANALIICAGVVTLFAPSVWPDVLVGVVMAFINARAAKEVLEQARAEVPELEIDEDDEDDD</sequence>
<protein>
    <submittedName>
        <fullName evidence="7">Co/Zn/Cd efflux system component</fullName>
    </submittedName>
</protein>